<dbReference type="Proteomes" id="UP000182060">
    <property type="component" value="Chromosome"/>
</dbReference>
<name>A0AAC9IUT1_9BURK</name>
<evidence type="ECO:0000256" key="1">
    <source>
        <dbReference type="ARBA" id="ARBA00022801"/>
    </source>
</evidence>
<dbReference type="PANTHER" id="PTHR48081">
    <property type="entry name" value="AB HYDROLASE SUPERFAMILY PROTEIN C4A8.06C"/>
    <property type="match status" value="1"/>
</dbReference>
<dbReference type="SUPFAM" id="SSF53474">
    <property type="entry name" value="alpha/beta-Hydrolases"/>
    <property type="match status" value="1"/>
</dbReference>
<dbReference type="PANTHER" id="PTHR48081:SF33">
    <property type="entry name" value="KYNURENINE FORMAMIDASE"/>
    <property type="match status" value="1"/>
</dbReference>
<gene>
    <name evidence="3" type="ORF">AOC25_07125</name>
</gene>
<keyword evidence="1" id="KW-0378">Hydrolase</keyword>
<dbReference type="Pfam" id="PF20434">
    <property type="entry name" value="BD-FAE"/>
    <property type="match status" value="1"/>
</dbReference>
<organism evidence="3 4">
    <name type="scientific">Polynucleobacter asymbioticus</name>
    <dbReference type="NCBI Taxonomy" id="576611"/>
    <lineage>
        <taxon>Bacteria</taxon>
        <taxon>Pseudomonadati</taxon>
        <taxon>Pseudomonadota</taxon>
        <taxon>Betaproteobacteria</taxon>
        <taxon>Burkholderiales</taxon>
        <taxon>Burkholderiaceae</taxon>
        <taxon>Polynucleobacter</taxon>
    </lineage>
</organism>
<dbReference type="RefSeq" id="WP_071539406.1">
    <property type="nucleotide sequence ID" value="NZ_CP015016.1"/>
</dbReference>
<dbReference type="InterPro" id="IPR029058">
    <property type="entry name" value="AB_hydrolase_fold"/>
</dbReference>
<proteinExistence type="predicted"/>
<dbReference type="GO" id="GO:0016787">
    <property type="term" value="F:hydrolase activity"/>
    <property type="evidence" value="ECO:0007669"/>
    <property type="project" value="UniProtKB-KW"/>
</dbReference>
<evidence type="ECO:0000259" key="2">
    <source>
        <dbReference type="Pfam" id="PF20434"/>
    </source>
</evidence>
<protein>
    <recommendedName>
        <fullName evidence="2">BD-FAE-like domain-containing protein</fullName>
    </recommendedName>
</protein>
<sequence>MWKHLKKDELDKAYNNSLAVENSAEIIKDWMQASAQVRERVKGELETGYGSHSRQSYDYFSAGNDSPIMVYIHGGFWQFRSKDDFTFIVPPLMDLGFSVALLGYRLAPDATIDQIVLDIRVGLNAIEKMVRSDRGSFPGFHLLGWSAGAHLVASVMDQANVIDGVCISGVYDLEPIRHCYVNDKLRLDLKSSLDNSPIIKTNHFGKRVDLFVGGAELQHMQNQTINFSEYRKQNLQQGECKLLNGFNHYTIFDELIQVGGAIHKQVKEKVPR</sequence>
<dbReference type="InterPro" id="IPR049492">
    <property type="entry name" value="BD-FAE-like_dom"/>
</dbReference>
<evidence type="ECO:0000313" key="4">
    <source>
        <dbReference type="Proteomes" id="UP000182060"/>
    </source>
</evidence>
<dbReference type="EMBL" id="CP015017">
    <property type="protein sequence ID" value="APC01402.1"/>
    <property type="molecule type" value="Genomic_DNA"/>
</dbReference>
<dbReference type="AlphaFoldDB" id="A0AAC9IUT1"/>
<dbReference type="Gene3D" id="3.40.50.1820">
    <property type="entry name" value="alpha/beta hydrolase"/>
    <property type="match status" value="1"/>
</dbReference>
<dbReference type="InterPro" id="IPR050300">
    <property type="entry name" value="GDXG_lipolytic_enzyme"/>
</dbReference>
<accession>A0AAC9IUT1</accession>
<reference evidence="3" key="1">
    <citation type="journal article" date="2017" name="Appl. Environ. Microbiol.">
        <title>Microdiversification of a pelagic Polynucleobacter species is mainly driven by acquisition of genomic islands from a partially interspecific gene pool.</title>
        <authorList>
            <person name="Hoetzinger M."/>
            <person name="Hahn M.W."/>
            <person name="Jezberova J."/>
            <person name="Schmidt J."/>
            <person name="Koll U."/>
        </authorList>
    </citation>
    <scope>NUCLEOTIDE SEQUENCE</scope>
    <source>
        <strain evidence="3">MWH-RechtKol4</strain>
    </source>
</reference>
<evidence type="ECO:0000313" key="3">
    <source>
        <dbReference type="EMBL" id="APC01402.1"/>
    </source>
</evidence>
<feature type="domain" description="BD-FAE-like" evidence="2">
    <location>
        <begin position="64"/>
        <end position="153"/>
    </location>
</feature>